<keyword evidence="1" id="KW-0812">Transmembrane</keyword>
<gene>
    <name evidence="2" type="ORF">MCOR_41655</name>
</gene>
<dbReference type="PANTHER" id="PTHR45889:SF8">
    <property type="entry name" value="IG-LIKE DOMAIN-CONTAINING PROTEIN"/>
    <property type="match status" value="1"/>
</dbReference>
<evidence type="ECO:0000256" key="1">
    <source>
        <dbReference type="SAM" id="Phobius"/>
    </source>
</evidence>
<accession>A0A6J8DI04</accession>
<dbReference type="Proteomes" id="UP000507470">
    <property type="component" value="Unassembled WGS sequence"/>
</dbReference>
<sequence>MIDVHTFHVEIKGNVARLNGGNGTEIECSYTKQNYILITVVSFLAFNRSSVTSNEIAIYVPNSLSYLTDNGQYLKGRVTLMNITQSTTKAVIKFNKLMCMDETLYQCRVNVISSSGVKNTISNSTTISVQVPPPKPDRVSIVHAPANSSLTSTKTMVYSTSLPSTAVTSSETETLTSVQIAKQNDTTTLNYSPVPNTHFDTKFSTLSNADLSSDISNKSTTFYTDQKTTIQGIAEGDNITVVCKGDVGKPPAQHVFQKYHNGHILSITYTATETSISQISENCSYYRTSNLTFQVTAQDSNAVIRCAVDSPVAQYDNLYLETAPIKVNCTVFGGVSGAVVFMIVIIIVRAIRTKKTSETPISKNESKRFLGSRLKPFAESKTGNYDIIAGEKDDYITQTVNNEHEVDDDRDHKKKYLKIQEEEETKKNESYV</sequence>
<dbReference type="Gene3D" id="2.60.40.10">
    <property type="entry name" value="Immunoglobulins"/>
    <property type="match status" value="2"/>
</dbReference>
<evidence type="ECO:0000313" key="3">
    <source>
        <dbReference type="Proteomes" id="UP000507470"/>
    </source>
</evidence>
<evidence type="ECO:0000313" key="2">
    <source>
        <dbReference type="EMBL" id="CAC5408243.1"/>
    </source>
</evidence>
<dbReference type="AlphaFoldDB" id="A0A6J8DI04"/>
<proteinExistence type="predicted"/>
<keyword evidence="1" id="KW-1133">Transmembrane helix</keyword>
<feature type="transmembrane region" description="Helical" evidence="1">
    <location>
        <begin position="331"/>
        <end position="351"/>
    </location>
</feature>
<keyword evidence="1" id="KW-0472">Membrane</keyword>
<keyword evidence="3" id="KW-1185">Reference proteome</keyword>
<dbReference type="PANTHER" id="PTHR45889">
    <property type="entry name" value="IG-LIKE DOMAIN-CONTAINING PROTEIN"/>
    <property type="match status" value="1"/>
</dbReference>
<dbReference type="OrthoDB" id="6186928at2759"/>
<protein>
    <submittedName>
        <fullName evidence="2">ALCAM</fullName>
    </submittedName>
</protein>
<name>A0A6J8DI04_MYTCO</name>
<dbReference type="EMBL" id="CACVKT020007518">
    <property type="protein sequence ID" value="CAC5408243.1"/>
    <property type="molecule type" value="Genomic_DNA"/>
</dbReference>
<reference evidence="2 3" key="1">
    <citation type="submission" date="2020-06" db="EMBL/GenBank/DDBJ databases">
        <authorList>
            <person name="Li R."/>
            <person name="Bekaert M."/>
        </authorList>
    </citation>
    <scope>NUCLEOTIDE SEQUENCE [LARGE SCALE GENOMIC DNA]</scope>
    <source>
        <strain evidence="3">wild</strain>
    </source>
</reference>
<dbReference type="InterPro" id="IPR013783">
    <property type="entry name" value="Ig-like_fold"/>
</dbReference>
<organism evidence="2 3">
    <name type="scientific">Mytilus coruscus</name>
    <name type="common">Sea mussel</name>
    <dbReference type="NCBI Taxonomy" id="42192"/>
    <lineage>
        <taxon>Eukaryota</taxon>
        <taxon>Metazoa</taxon>
        <taxon>Spiralia</taxon>
        <taxon>Lophotrochozoa</taxon>
        <taxon>Mollusca</taxon>
        <taxon>Bivalvia</taxon>
        <taxon>Autobranchia</taxon>
        <taxon>Pteriomorphia</taxon>
        <taxon>Mytilida</taxon>
        <taxon>Mytiloidea</taxon>
        <taxon>Mytilidae</taxon>
        <taxon>Mytilinae</taxon>
        <taxon>Mytilus</taxon>
    </lineage>
</organism>